<dbReference type="Proteomes" id="UP001519064">
    <property type="component" value="Unassembled WGS sequence"/>
</dbReference>
<proteinExistence type="predicted"/>
<evidence type="ECO:0000313" key="1">
    <source>
        <dbReference type="EMBL" id="MBO8193401.1"/>
    </source>
</evidence>
<name>A0ABS3XE80_9ACTN</name>
<gene>
    <name evidence="1" type="ORF">ITI46_17290</name>
</gene>
<dbReference type="RefSeq" id="WP_209240457.1">
    <property type="nucleotide sequence ID" value="NZ_JADKMA010000081.1"/>
</dbReference>
<accession>A0ABS3XE80</accession>
<reference evidence="1 2" key="1">
    <citation type="submission" date="2020-11" db="EMBL/GenBank/DDBJ databases">
        <title>Streptomyces spirodelae sp. nov., isolated from duckweed.</title>
        <authorList>
            <person name="Saimee Y."/>
            <person name="Duangmal K."/>
        </authorList>
    </citation>
    <scope>NUCLEOTIDE SEQUENCE [LARGE SCALE GENOMIC DNA]</scope>
    <source>
        <strain evidence="1 2">S16-07</strain>
    </source>
</reference>
<dbReference type="EMBL" id="JADKMA010000081">
    <property type="protein sequence ID" value="MBO8193401.1"/>
    <property type="molecule type" value="Genomic_DNA"/>
</dbReference>
<organism evidence="1 2">
    <name type="scientific">Streptomyces oryzae</name>
    <dbReference type="NCBI Taxonomy" id="1434886"/>
    <lineage>
        <taxon>Bacteria</taxon>
        <taxon>Bacillati</taxon>
        <taxon>Actinomycetota</taxon>
        <taxon>Actinomycetes</taxon>
        <taxon>Kitasatosporales</taxon>
        <taxon>Streptomycetaceae</taxon>
        <taxon>Streptomyces</taxon>
    </lineage>
</organism>
<keyword evidence="2" id="KW-1185">Reference proteome</keyword>
<comment type="caution">
    <text evidence="1">The sequence shown here is derived from an EMBL/GenBank/DDBJ whole genome shotgun (WGS) entry which is preliminary data.</text>
</comment>
<protein>
    <submittedName>
        <fullName evidence="1">Uncharacterized protein</fullName>
    </submittedName>
</protein>
<evidence type="ECO:0000313" key="2">
    <source>
        <dbReference type="Proteomes" id="UP001519064"/>
    </source>
</evidence>
<sequence>MDLDDRLVGHWSSVPFSYGVMEASELGLLADGQGWSSWFNADALCVTRLRWRCPEPGVLELHARWSVQGTPGDGPGSPAFATMEPAEPLAEVTRHRYVLGPVEPMPGADPLAAVTFEEPVEFCHHFAAGPKEISAEEDPTFSAVPYQ</sequence>